<accession>A0A2A5JF08</accession>
<evidence type="ECO:0000313" key="4">
    <source>
        <dbReference type="EMBL" id="MDE8646372.1"/>
    </source>
</evidence>
<name>A0A2A5JF08_RHOSG</name>
<dbReference type="Pfam" id="PF00106">
    <property type="entry name" value="adh_short"/>
    <property type="match status" value="1"/>
</dbReference>
<protein>
    <submittedName>
        <fullName evidence="4">SDR family oxidoreductase</fullName>
    </submittedName>
    <submittedName>
        <fullName evidence="5">Short-chain dehydrogenase</fullName>
    </submittedName>
</protein>
<dbReference type="PANTHER" id="PTHR44196">
    <property type="entry name" value="DEHYDROGENASE/REDUCTASE SDR FAMILY MEMBER 7B"/>
    <property type="match status" value="1"/>
</dbReference>
<dbReference type="Proteomes" id="UP001217325">
    <property type="component" value="Unassembled WGS sequence"/>
</dbReference>
<dbReference type="PANTHER" id="PTHR44196:SF1">
    <property type="entry name" value="DEHYDROGENASE_REDUCTASE SDR FAMILY MEMBER 7B"/>
    <property type="match status" value="1"/>
</dbReference>
<evidence type="ECO:0000256" key="2">
    <source>
        <dbReference type="ARBA" id="ARBA00023002"/>
    </source>
</evidence>
<dbReference type="GO" id="GO:0016491">
    <property type="term" value="F:oxidoreductase activity"/>
    <property type="evidence" value="ECO:0007669"/>
    <property type="project" value="UniProtKB-KW"/>
</dbReference>
<proteinExistence type="inferred from homology"/>
<reference evidence="5 6" key="1">
    <citation type="submission" date="2017-07" db="EMBL/GenBank/DDBJ databases">
        <title>Draft sequence of Rhodococcus enclensis 23b-28.</title>
        <authorList>
            <person name="Besaury L."/>
            <person name="Sancelme M."/>
            <person name="Amato P."/>
            <person name="Lallement A."/>
            <person name="Delort A.-M."/>
        </authorList>
    </citation>
    <scope>NUCLEOTIDE SEQUENCE [LARGE SCALE GENOMIC DNA]</scope>
    <source>
        <strain evidence="5 6">23b-28</strain>
    </source>
</reference>
<comment type="similarity">
    <text evidence="1 3">Belongs to the short-chain dehydrogenases/reductases (SDR) family.</text>
</comment>
<dbReference type="KEGG" id="rqi:C1M55_28720"/>
<evidence type="ECO:0000313" key="5">
    <source>
        <dbReference type="EMBL" id="PCK28168.1"/>
    </source>
</evidence>
<dbReference type="PRINTS" id="PR00081">
    <property type="entry name" value="GDHRDH"/>
</dbReference>
<dbReference type="AlphaFoldDB" id="A0A2A5JF08"/>
<dbReference type="EMBL" id="NOVD01000003">
    <property type="protein sequence ID" value="PCK28168.1"/>
    <property type="molecule type" value="Genomic_DNA"/>
</dbReference>
<evidence type="ECO:0000256" key="3">
    <source>
        <dbReference type="RuleBase" id="RU000363"/>
    </source>
</evidence>
<sequence length="300" mass="32379">MGCSGTGSHRIAREDRTEADVIRSILSNLALRPPTRLRSLVPSRGVTLSDKTIVLTGASSGIGEATAHLLARRGAEMILVARGEENLEHVRDEIHRRGGWAHIVPADLSRGEAVDELAETIADRFGSVDILVNNAGRSIRRTALDSVDRFHDYERTMALNYFGPTRLTLRLLPAMLEAKSGHIINVGTWGVTAGVMPRFSAYHASKSALSAFGRSLGAECHGTGVDVTTVQFPLIRTPMIAPTADYVSQPALTADQAASWILRAINTRPVELYPRYAGLLRAIDVVSPSATDALVRRAGI</sequence>
<dbReference type="InterPro" id="IPR036291">
    <property type="entry name" value="NAD(P)-bd_dom_sf"/>
</dbReference>
<comment type="caution">
    <text evidence="5">The sequence shown here is derived from an EMBL/GenBank/DDBJ whole genome shotgun (WGS) entry which is preliminary data.</text>
</comment>
<dbReference type="Proteomes" id="UP000230886">
    <property type="component" value="Unassembled WGS sequence"/>
</dbReference>
<keyword evidence="2" id="KW-0560">Oxidoreductase</keyword>
<dbReference type="GO" id="GO:0016020">
    <property type="term" value="C:membrane"/>
    <property type="evidence" value="ECO:0007669"/>
    <property type="project" value="TreeGrafter"/>
</dbReference>
<dbReference type="PRINTS" id="PR00080">
    <property type="entry name" value="SDRFAMILY"/>
</dbReference>
<dbReference type="SUPFAM" id="SSF51735">
    <property type="entry name" value="NAD(P)-binding Rossmann-fold domains"/>
    <property type="match status" value="1"/>
</dbReference>
<evidence type="ECO:0000256" key="1">
    <source>
        <dbReference type="ARBA" id="ARBA00006484"/>
    </source>
</evidence>
<reference evidence="4" key="2">
    <citation type="submission" date="2023-02" db="EMBL/GenBank/DDBJ databases">
        <title>A novel hydrolase synthesized by Rhodococcus erythropolis HQ is responsible for the detoxification of Zearalenone.</title>
        <authorList>
            <person name="Hu J."/>
            <person name="Xu J."/>
        </authorList>
    </citation>
    <scope>NUCLEOTIDE SEQUENCE</scope>
    <source>
        <strain evidence="4">HQ</strain>
    </source>
</reference>
<dbReference type="NCBIfam" id="NF004521">
    <property type="entry name" value="PRK05866.1"/>
    <property type="match status" value="1"/>
</dbReference>
<gene>
    <name evidence="5" type="ORF">CHR55_06980</name>
    <name evidence="4" type="ORF">PXH69_15525</name>
</gene>
<dbReference type="InterPro" id="IPR002347">
    <property type="entry name" value="SDR_fam"/>
</dbReference>
<dbReference type="EMBL" id="JARDXE010000009">
    <property type="protein sequence ID" value="MDE8646372.1"/>
    <property type="molecule type" value="Genomic_DNA"/>
</dbReference>
<organism evidence="5 6">
    <name type="scientific">Rhodococcus qingshengii</name>
    <dbReference type="NCBI Taxonomy" id="334542"/>
    <lineage>
        <taxon>Bacteria</taxon>
        <taxon>Bacillati</taxon>
        <taxon>Actinomycetota</taxon>
        <taxon>Actinomycetes</taxon>
        <taxon>Mycobacteriales</taxon>
        <taxon>Nocardiaceae</taxon>
        <taxon>Rhodococcus</taxon>
        <taxon>Rhodococcus erythropolis group</taxon>
    </lineage>
</organism>
<dbReference type="Gene3D" id="3.40.50.720">
    <property type="entry name" value="NAD(P)-binding Rossmann-like Domain"/>
    <property type="match status" value="1"/>
</dbReference>
<evidence type="ECO:0000313" key="6">
    <source>
        <dbReference type="Proteomes" id="UP000230886"/>
    </source>
</evidence>